<dbReference type="FunFam" id="3.40.50.720:FF:000112">
    <property type="entry name" value="Enoyl-[acyl-carrier-protein] reductase 1, mitochondrial"/>
    <property type="match status" value="1"/>
</dbReference>
<evidence type="ECO:0000256" key="7">
    <source>
        <dbReference type="ARBA" id="ARBA00023002"/>
    </source>
</evidence>
<evidence type="ECO:0000256" key="3">
    <source>
        <dbReference type="ARBA" id="ARBA00022516"/>
    </source>
</evidence>
<dbReference type="InterPro" id="IPR020843">
    <property type="entry name" value="ER"/>
</dbReference>
<evidence type="ECO:0000313" key="17">
    <source>
        <dbReference type="RefSeq" id="XP_022823087.1"/>
    </source>
</evidence>
<evidence type="ECO:0000256" key="4">
    <source>
        <dbReference type="ARBA" id="ARBA00022832"/>
    </source>
</evidence>
<keyword evidence="16" id="KW-1185">Reference proteome</keyword>
<dbReference type="GO" id="GO:0141148">
    <property type="term" value="F:enoyl-[acyl-carrier-protein] reductase (NADPH) activity"/>
    <property type="evidence" value="ECO:0007669"/>
    <property type="project" value="UniProtKB-EC"/>
</dbReference>
<dbReference type="InterPro" id="IPR013154">
    <property type="entry name" value="ADH-like_N"/>
</dbReference>
<evidence type="ECO:0000256" key="9">
    <source>
        <dbReference type="ARBA" id="ARBA00023128"/>
    </source>
</evidence>
<feature type="domain" description="Enoyl reductase (ER)" evidence="15">
    <location>
        <begin position="34"/>
        <end position="355"/>
    </location>
</feature>
<comment type="subcellular location">
    <subcellularLocation>
        <location evidence="1">Mitochondrion</location>
    </subcellularLocation>
</comment>
<dbReference type="Proteomes" id="UP000301870">
    <property type="component" value="Chromosome 17"/>
</dbReference>
<evidence type="ECO:0000256" key="8">
    <source>
        <dbReference type="ARBA" id="ARBA00023098"/>
    </source>
</evidence>
<protein>
    <recommendedName>
        <fullName evidence="12">Enoyl-[acyl-carrier-protein] reductase, mitochondrial</fullName>
        <ecNumber evidence="11">1.3.1.104</ecNumber>
    </recommendedName>
    <alternativeName>
        <fullName evidence="13">2-enoyl thioester reductase</fullName>
    </alternativeName>
</protein>
<sequence length="358" mass="39459">MIANIHSKFSLKHTLKGSVRYLTSKQLVFSEFGNPSKVLKLEEYKLPDLGPNDVLVRMLAAPVNPADINTIQGKYPVKLKLPCIPGNEGVGIVEKIGSEVKKFCLGNKVILTMPAQGTWRNLAIFSSSALTAVPDALRVPEAATLAVNPCTSFRLLNDFIPVRGTNLVVIQNGANSSCGQNIIQLCKAWGIQTINIVRNRPEINDLKKYLITLGATHVLTEEEAKTTPIFKNKEIEKPSLGLNCVGGQSSSLIAKHLKHSGCMVTYGGMSRNPVTIPTSAFIFKNLTFQGFWMTAWNKKASNLSAKDEMLSEIIVLMLKDKLKAPTHQMIKFDNYLEAISNTLTSKGFQGHKYILDFR</sequence>
<dbReference type="Pfam" id="PF00107">
    <property type="entry name" value="ADH_zinc_N"/>
    <property type="match status" value="1"/>
</dbReference>
<dbReference type="InterPro" id="IPR013149">
    <property type="entry name" value="ADH-like_C"/>
</dbReference>
<dbReference type="Pfam" id="PF08240">
    <property type="entry name" value="ADH_N"/>
    <property type="match status" value="1"/>
</dbReference>
<dbReference type="SUPFAM" id="SSF50129">
    <property type="entry name" value="GroES-like"/>
    <property type="match status" value="1"/>
</dbReference>
<keyword evidence="6" id="KW-0809">Transit peptide</keyword>
<evidence type="ECO:0000256" key="10">
    <source>
        <dbReference type="ARBA" id="ARBA00023160"/>
    </source>
</evidence>
<dbReference type="Gene3D" id="3.40.50.720">
    <property type="entry name" value="NAD(P)-binding Rossmann-like Domain"/>
    <property type="match status" value="1"/>
</dbReference>
<dbReference type="GO" id="GO:0005739">
    <property type="term" value="C:mitochondrion"/>
    <property type="evidence" value="ECO:0007669"/>
    <property type="project" value="UniProtKB-SubCell"/>
</dbReference>
<comment type="similarity">
    <text evidence="2">Belongs to the zinc-containing alcohol dehydrogenase family. Quinone oxidoreductase subfamily.</text>
</comment>
<dbReference type="PANTHER" id="PTHR43981">
    <property type="entry name" value="ENOYL-[ACYL-CARRIER-PROTEIN] REDUCTASE, MITOCHONDRIAL"/>
    <property type="match status" value="1"/>
</dbReference>
<evidence type="ECO:0000256" key="11">
    <source>
        <dbReference type="ARBA" id="ARBA00038963"/>
    </source>
</evidence>
<evidence type="ECO:0000256" key="5">
    <source>
        <dbReference type="ARBA" id="ARBA00022857"/>
    </source>
</evidence>
<evidence type="ECO:0000256" key="13">
    <source>
        <dbReference type="ARBA" id="ARBA00042123"/>
    </source>
</evidence>
<keyword evidence="10" id="KW-0275">Fatty acid biosynthesis</keyword>
<dbReference type="KEGG" id="sliu:111354050"/>
<accession>A0A9J7E717</accession>
<evidence type="ECO:0000256" key="14">
    <source>
        <dbReference type="ARBA" id="ARBA00048843"/>
    </source>
</evidence>
<dbReference type="CDD" id="cd08290">
    <property type="entry name" value="ETR"/>
    <property type="match status" value="1"/>
</dbReference>
<keyword evidence="5" id="KW-0521">NADP</keyword>
<evidence type="ECO:0000256" key="1">
    <source>
        <dbReference type="ARBA" id="ARBA00004173"/>
    </source>
</evidence>
<evidence type="ECO:0000313" key="16">
    <source>
        <dbReference type="Proteomes" id="UP000301870"/>
    </source>
</evidence>
<dbReference type="GO" id="GO:0006633">
    <property type="term" value="P:fatty acid biosynthetic process"/>
    <property type="evidence" value="ECO:0007669"/>
    <property type="project" value="UniProtKB-KW"/>
</dbReference>
<dbReference type="AlphaFoldDB" id="A0A9J7E717"/>
<dbReference type="InterPro" id="IPR036291">
    <property type="entry name" value="NAD(P)-bd_dom_sf"/>
</dbReference>
<proteinExistence type="inferred from homology"/>
<name>A0A9J7E717_SPOLT</name>
<keyword evidence="7" id="KW-0560">Oxidoreductase</keyword>
<evidence type="ECO:0000256" key="12">
    <source>
        <dbReference type="ARBA" id="ARBA00041058"/>
    </source>
</evidence>
<dbReference type="SMART" id="SM00829">
    <property type="entry name" value="PKS_ER"/>
    <property type="match status" value="1"/>
</dbReference>
<dbReference type="SUPFAM" id="SSF51735">
    <property type="entry name" value="NAD(P)-binding Rossmann-fold domains"/>
    <property type="match status" value="1"/>
</dbReference>
<organism evidence="16 17">
    <name type="scientific">Spodoptera litura</name>
    <name type="common">Asian cotton leafworm</name>
    <dbReference type="NCBI Taxonomy" id="69820"/>
    <lineage>
        <taxon>Eukaryota</taxon>
        <taxon>Metazoa</taxon>
        <taxon>Ecdysozoa</taxon>
        <taxon>Arthropoda</taxon>
        <taxon>Hexapoda</taxon>
        <taxon>Insecta</taxon>
        <taxon>Pterygota</taxon>
        <taxon>Neoptera</taxon>
        <taxon>Endopterygota</taxon>
        <taxon>Lepidoptera</taxon>
        <taxon>Glossata</taxon>
        <taxon>Ditrysia</taxon>
        <taxon>Noctuoidea</taxon>
        <taxon>Noctuidae</taxon>
        <taxon>Amphipyrinae</taxon>
        <taxon>Spodoptera</taxon>
    </lineage>
</organism>
<evidence type="ECO:0000259" key="15">
    <source>
        <dbReference type="SMART" id="SM00829"/>
    </source>
</evidence>
<keyword evidence="3" id="KW-0444">Lipid biosynthesis</keyword>
<dbReference type="RefSeq" id="XP_022823087.1">
    <property type="nucleotide sequence ID" value="XM_022967319.1"/>
</dbReference>
<dbReference type="InterPro" id="IPR011032">
    <property type="entry name" value="GroES-like_sf"/>
</dbReference>
<dbReference type="OrthoDB" id="7482721at2759"/>
<comment type="catalytic activity">
    <reaction evidence="14">
        <text>a 2,3-saturated acyl-[ACP] + NADP(+) = a (2E)-enoyl-[ACP] + NADPH + H(+)</text>
        <dbReference type="Rhea" id="RHEA:22564"/>
        <dbReference type="Rhea" id="RHEA-COMP:9925"/>
        <dbReference type="Rhea" id="RHEA-COMP:9926"/>
        <dbReference type="ChEBI" id="CHEBI:15378"/>
        <dbReference type="ChEBI" id="CHEBI:57783"/>
        <dbReference type="ChEBI" id="CHEBI:58349"/>
        <dbReference type="ChEBI" id="CHEBI:78784"/>
        <dbReference type="ChEBI" id="CHEBI:78785"/>
        <dbReference type="EC" id="1.3.1.104"/>
    </reaction>
</comment>
<evidence type="ECO:0000256" key="2">
    <source>
        <dbReference type="ARBA" id="ARBA00010371"/>
    </source>
</evidence>
<keyword evidence="4" id="KW-0276">Fatty acid metabolism</keyword>
<gene>
    <name evidence="17" type="primary">LOC111354050</name>
</gene>
<dbReference type="EC" id="1.3.1.104" evidence="11"/>
<reference evidence="17" key="1">
    <citation type="submission" date="2025-08" db="UniProtKB">
        <authorList>
            <consortium name="RefSeq"/>
        </authorList>
    </citation>
    <scope>IDENTIFICATION</scope>
    <source>
        <strain evidence="17">Ishihara</strain>
        <tissue evidence="17">Whole body</tissue>
    </source>
</reference>
<dbReference type="Gene3D" id="3.90.180.10">
    <property type="entry name" value="Medium-chain alcohol dehydrogenases, catalytic domain"/>
    <property type="match status" value="1"/>
</dbReference>
<keyword evidence="9" id="KW-0496">Mitochondrion</keyword>
<dbReference type="InterPro" id="IPR051034">
    <property type="entry name" value="Mito_Enoyl-ACP_Reductase"/>
</dbReference>
<dbReference type="GeneID" id="111354050"/>
<keyword evidence="8" id="KW-0443">Lipid metabolism</keyword>
<evidence type="ECO:0000256" key="6">
    <source>
        <dbReference type="ARBA" id="ARBA00022946"/>
    </source>
</evidence>
<dbReference type="PANTHER" id="PTHR43981:SF2">
    <property type="entry name" value="ENOYL-[ACYL-CARRIER-PROTEIN] REDUCTASE, MITOCHONDRIAL"/>
    <property type="match status" value="1"/>
</dbReference>